<evidence type="ECO:0000313" key="6">
    <source>
        <dbReference type="Proteomes" id="UP001311915"/>
    </source>
</evidence>
<keyword evidence="1" id="KW-0547">Nucleotide-binding</keyword>
<sequence>MCGTTFMNISCSSLCGKWYGESERLTRCLFELARAHAPTIIFIDEIDSLCSSRGSATEHETSQRLKSELLVQIDGLNNSNSTLGKMVTHLAATNFPGSLDEVLRRQLEKRIYIPLPDFENRKEFIRINLKSIELTPEMDVEQVAQKTEGYSGDDLTNICRDASLNGMRSIKNILKSKMLKIPVTMEDFLEAVDKIKPTVSSGDIQRHEKWYSEFGSS</sequence>
<evidence type="ECO:0000259" key="3">
    <source>
        <dbReference type="Pfam" id="PF00004"/>
    </source>
</evidence>
<dbReference type="EMBL" id="JAWPEI010000010">
    <property type="protein sequence ID" value="KAK4713461.1"/>
    <property type="molecule type" value="Genomic_DNA"/>
</dbReference>
<dbReference type="GO" id="GO:0015630">
    <property type="term" value="C:microtubule cytoskeleton"/>
    <property type="evidence" value="ECO:0007669"/>
    <property type="project" value="TreeGrafter"/>
</dbReference>
<evidence type="ECO:0000256" key="1">
    <source>
        <dbReference type="ARBA" id="ARBA00022741"/>
    </source>
</evidence>
<name>A0AAV9KJI1_9SOLN</name>
<proteinExistence type="predicted"/>
<dbReference type="AlphaFoldDB" id="A0AAV9KJI1"/>
<dbReference type="PANTHER" id="PTHR23074:SF150">
    <property type="entry name" value="KATANIN P60 ATPASE-CONTAINING SUBUNIT A1-LIKE"/>
    <property type="match status" value="1"/>
</dbReference>
<dbReference type="GO" id="GO:0051013">
    <property type="term" value="P:microtubule severing"/>
    <property type="evidence" value="ECO:0007669"/>
    <property type="project" value="TreeGrafter"/>
</dbReference>
<dbReference type="Gene3D" id="3.40.50.300">
    <property type="entry name" value="P-loop containing nucleotide triphosphate hydrolases"/>
    <property type="match status" value="1"/>
</dbReference>
<organism evidence="5 6">
    <name type="scientific">Solanum pinnatisectum</name>
    <name type="common">tansyleaf nightshade</name>
    <dbReference type="NCBI Taxonomy" id="50273"/>
    <lineage>
        <taxon>Eukaryota</taxon>
        <taxon>Viridiplantae</taxon>
        <taxon>Streptophyta</taxon>
        <taxon>Embryophyta</taxon>
        <taxon>Tracheophyta</taxon>
        <taxon>Spermatophyta</taxon>
        <taxon>Magnoliopsida</taxon>
        <taxon>eudicotyledons</taxon>
        <taxon>Gunneridae</taxon>
        <taxon>Pentapetalae</taxon>
        <taxon>asterids</taxon>
        <taxon>lamiids</taxon>
        <taxon>Solanales</taxon>
        <taxon>Solanaceae</taxon>
        <taxon>Solanoideae</taxon>
        <taxon>Solaneae</taxon>
        <taxon>Solanum</taxon>
    </lineage>
</organism>
<feature type="domain" description="Spastin/Vps4 C-terminal" evidence="4">
    <location>
        <begin position="170"/>
        <end position="215"/>
    </location>
</feature>
<keyword evidence="6" id="KW-1185">Reference proteome</keyword>
<dbReference type="GO" id="GO:0005524">
    <property type="term" value="F:ATP binding"/>
    <property type="evidence" value="ECO:0007669"/>
    <property type="project" value="UniProtKB-KW"/>
</dbReference>
<dbReference type="SUPFAM" id="SSF52540">
    <property type="entry name" value="P-loop containing nucleoside triphosphate hydrolases"/>
    <property type="match status" value="1"/>
</dbReference>
<feature type="domain" description="ATPase AAA-type core" evidence="3">
    <location>
        <begin position="2"/>
        <end position="115"/>
    </location>
</feature>
<dbReference type="InterPro" id="IPR015415">
    <property type="entry name" value="Spast_Vps4_C"/>
</dbReference>
<dbReference type="Pfam" id="PF09336">
    <property type="entry name" value="Vps4_C"/>
    <property type="match status" value="1"/>
</dbReference>
<dbReference type="Gene3D" id="1.10.8.60">
    <property type="match status" value="1"/>
</dbReference>
<accession>A0AAV9KJI1</accession>
<dbReference type="PANTHER" id="PTHR23074">
    <property type="entry name" value="AAA DOMAIN-CONTAINING"/>
    <property type="match status" value="1"/>
</dbReference>
<dbReference type="Pfam" id="PF00004">
    <property type="entry name" value="AAA"/>
    <property type="match status" value="1"/>
</dbReference>
<dbReference type="InterPro" id="IPR027417">
    <property type="entry name" value="P-loop_NTPase"/>
</dbReference>
<evidence type="ECO:0000313" key="5">
    <source>
        <dbReference type="EMBL" id="KAK4713461.1"/>
    </source>
</evidence>
<evidence type="ECO:0000259" key="4">
    <source>
        <dbReference type="Pfam" id="PF09336"/>
    </source>
</evidence>
<dbReference type="GO" id="GO:0016887">
    <property type="term" value="F:ATP hydrolysis activity"/>
    <property type="evidence" value="ECO:0007669"/>
    <property type="project" value="InterPro"/>
</dbReference>
<gene>
    <name evidence="5" type="ORF">R3W88_019368</name>
</gene>
<keyword evidence="2" id="KW-0067">ATP-binding</keyword>
<dbReference type="InterPro" id="IPR003959">
    <property type="entry name" value="ATPase_AAA_core"/>
</dbReference>
<evidence type="ECO:0000256" key="2">
    <source>
        <dbReference type="ARBA" id="ARBA00022840"/>
    </source>
</evidence>
<reference evidence="5 6" key="1">
    <citation type="submission" date="2023-10" db="EMBL/GenBank/DDBJ databases">
        <title>Genome-Wide Identification Analysis in wild type Solanum Pinnatisectum Reveals Some Genes Defensing Phytophthora Infestans.</title>
        <authorList>
            <person name="Sun C."/>
        </authorList>
    </citation>
    <scope>NUCLEOTIDE SEQUENCE [LARGE SCALE GENOMIC DNA]</scope>
    <source>
        <strain evidence="5">LQN</strain>
        <tissue evidence="5">Leaf</tissue>
    </source>
</reference>
<comment type="caution">
    <text evidence="5">The sequence shown here is derived from an EMBL/GenBank/DDBJ whole genome shotgun (WGS) entry which is preliminary data.</text>
</comment>
<dbReference type="Proteomes" id="UP001311915">
    <property type="component" value="Unassembled WGS sequence"/>
</dbReference>
<dbReference type="InterPro" id="IPR050304">
    <property type="entry name" value="MT-severing_AAA_ATPase"/>
</dbReference>
<protein>
    <submittedName>
        <fullName evidence="5">Uncharacterized protein</fullName>
    </submittedName>
</protein>